<dbReference type="Gene3D" id="1.10.3720.10">
    <property type="entry name" value="MetI-like"/>
    <property type="match status" value="1"/>
</dbReference>
<keyword evidence="3" id="KW-1003">Cell membrane</keyword>
<evidence type="ECO:0000259" key="8">
    <source>
        <dbReference type="PROSITE" id="PS50928"/>
    </source>
</evidence>
<dbReference type="OrthoDB" id="3569827at2"/>
<sequence>MTAVANTSPRRREGRRLISIWAVAIPVILLSIGPFLWLVKTSLVTEQEIFIRPLQYLPTSLTFDNFIELFQRMNFLTYFRNSFIVGVGTTALGLFVSITAAYAFARYRFPGRRFLMSMFLVIPMFPSALILIPIYDVMRALGLVDTYLALIIAYCSFAIPFAVWMMTGYFAALPADMEEAARVDGCNRFTAFVRILLPVALPGMSATALYIFIVSWNEYVFAALLAQDESVRTLPVALQFFITEFTVNWGMLAAGGVIVSLPVILLFVFLQRHLISGLTAGAVK</sequence>
<proteinExistence type="inferred from homology"/>
<feature type="transmembrane region" description="Helical" evidence="7">
    <location>
        <begin position="249"/>
        <end position="270"/>
    </location>
</feature>
<keyword evidence="4 7" id="KW-0812">Transmembrane</keyword>
<feature type="transmembrane region" description="Helical" evidence="7">
    <location>
        <begin position="147"/>
        <end position="170"/>
    </location>
</feature>
<keyword evidence="5 7" id="KW-1133">Transmembrane helix</keyword>
<dbReference type="AlphaFoldDB" id="A0A1H5N0W2"/>
<dbReference type="PANTHER" id="PTHR32243">
    <property type="entry name" value="MALTOSE TRANSPORT SYSTEM PERMEASE-RELATED"/>
    <property type="match status" value="1"/>
</dbReference>
<feature type="transmembrane region" description="Helical" evidence="7">
    <location>
        <begin position="20"/>
        <end position="39"/>
    </location>
</feature>
<feature type="transmembrane region" description="Helical" evidence="7">
    <location>
        <begin position="191"/>
        <end position="213"/>
    </location>
</feature>
<dbReference type="RefSeq" id="WP_089774716.1">
    <property type="nucleotide sequence ID" value="NZ_FNTX01000002.1"/>
</dbReference>
<keyword evidence="2 7" id="KW-0813">Transport</keyword>
<dbReference type="SUPFAM" id="SSF161098">
    <property type="entry name" value="MetI-like"/>
    <property type="match status" value="1"/>
</dbReference>
<organism evidence="9 10">
    <name type="scientific">Ruania alba</name>
    <dbReference type="NCBI Taxonomy" id="648782"/>
    <lineage>
        <taxon>Bacteria</taxon>
        <taxon>Bacillati</taxon>
        <taxon>Actinomycetota</taxon>
        <taxon>Actinomycetes</taxon>
        <taxon>Micrococcales</taxon>
        <taxon>Ruaniaceae</taxon>
        <taxon>Ruania</taxon>
    </lineage>
</organism>
<dbReference type="PROSITE" id="PS50928">
    <property type="entry name" value="ABC_TM1"/>
    <property type="match status" value="1"/>
</dbReference>
<evidence type="ECO:0000256" key="6">
    <source>
        <dbReference type="ARBA" id="ARBA00023136"/>
    </source>
</evidence>
<name>A0A1H5N0W2_9MICO</name>
<dbReference type="InterPro" id="IPR000515">
    <property type="entry name" value="MetI-like"/>
</dbReference>
<dbReference type="Pfam" id="PF00528">
    <property type="entry name" value="BPD_transp_1"/>
    <property type="match status" value="1"/>
</dbReference>
<evidence type="ECO:0000256" key="1">
    <source>
        <dbReference type="ARBA" id="ARBA00004651"/>
    </source>
</evidence>
<comment type="similarity">
    <text evidence="7">Belongs to the binding-protein-dependent transport system permease family.</text>
</comment>
<dbReference type="CDD" id="cd06261">
    <property type="entry name" value="TM_PBP2"/>
    <property type="match status" value="1"/>
</dbReference>
<accession>A0A1H5N0W2</accession>
<dbReference type="InterPro" id="IPR050901">
    <property type="entry name" value="BP-dep_ABC_trans_perm"/>
</dbReference>
<gene>
    <name evidence="9" type="ORF">SAMN04488554_3827</name>
</gene>
<dbReference type="Proteomes" id="UP000199220">
    <property type="component" value="Unassembled WGS sequence"/>
</dbReference>
<evidence type="ECO:0000313" key="10">
    <source>
        <dbReference type="Proteomes" id="UP000199220"/>
    </source>
</evidence>
<dbReference type="STRING" id="648782.SAMN04488554_3827"/>
<dbReference type="GO" id="GO:0055085">
    <property type="term" value="P:transmembrane transport"/>
    <property type="evidence" value="ECO:0007669"/>
    <property type="project" value="InterPro"/>
</dbReference>
<dbReference type="PANTHER" id="PTHR32243:SF18">
    <property type="entry name" value="INNER MEMBRANE ABC TRANSPORTER PERMEASE PROTEIN YCJP"/>
    <property type="match status" value="1"/>
</dbReference>
<evidence type="ECO:0000256" key="4">
    <source>
        <dbReference type="ARBA" id="ARBA00022692"/>
    </source>
</evidence>
<dbReference type="GO" id="GO:0005886">
    <property type="term" value="C:plasma membrane"/>
    <property type="evidence" value="ECO:0007669"/>
    <property type="project" value="UniProtKB-SubCell"/>
</dbReference>
<feature type="transmembrane region" description="Helical" evidence="7">
    <location>
        <begin position="83"/>
        <end position="105"/>
    </location>
</feature>
<evidence type="ECO:0000256" key="5">
    <source>
        <dbReference type="ARBA" id="ARBA00022989"/>
    </source>
</evidence>
<evidence type="ECO:0000256" key="7">
    <source>
        <dbReference type="RuleBase" id="RU363032"/>
    </source>
</evidence>
<protein>
    <submittedName>
        <fullName evidence="9">Carbohydrate ABC transporter membrane protein 2, CUT1 family</fullName>
    </submittedName>
</protein>
<dbReference type="EMBL" id="FNTX01000002">
    <property type="protein sequence ID" value="SEE95215.1"/>
    <property type="molecule type" value="Genomic_DNA"/>
</dbReference>
<evidence type="ECO:0000256" key="3">
    <source>
        <dbReference type="ARBA" id="ARBA00022475"/>
    </source>
</evidence>
<feature type="transmembrane region" description="Helical" evidence="7">
    <location>
        <begin position="114"/>
        <end position="135"/>
    </location>
</feature>
<dbReference type="InterPro" id="IPR035906">
    <property type="entry name" value="MetI-like_sf"/>
</dbReference>
<evidence type="ECO:0000313" key="9">
    <source>
        <dbReference type="EMBL" id="SEE95215.1"/>
    </source>
</evidence>
<keyword evidence="6 7" id="KW-0472">Membrane</keyword>
<comment type="subcellular location">
    <subcellularLocation>
        <location evidence="1 7">Cell membrane</location>
        <topology evidence="1 7">Multi-pass membrane protein</topology>
    </subcellularLocation>
</comment>
<feature type="domain" description="ABC transmembrane type-1" evidence="8">
    <location>
        <begin position="79"/>
        <end position="270"/>
    </location>
</feature>
<evidence type="ECO:0000256" key="2">
    <source>
        <dbReference type="ARBA" id="ARBA00022448"/>
    </source>
</evidence>
<keyword evidence="10" id="KW-1185">Reference proteome</keyword>
<reference evidence="10" key="1">
    <citation type="submission" date="2016-10" db="EMBL/GenBank/DDBJ databases">
        <authorList>
            <person name="Varghese N."/>
            <person name="Submissions S."/>
        </authorList>
    </citation>
    <scope>NUCLEOTIDE SEQUENCE [LARGE SCALE GENOMIC DNA]</scope>
    <source>
        <strain evidence="10">DSM 21368</strain>
    </source>
</reference>